<keyword evidence="5 6" id="KW-0472">Membrane</keyword>
<dbReference type="PANTHER" id="PTHR30086">
    <property type="entry name" value="ARGININE EXPORTER PROTEIN ARGO"/>
    <property type="match status" value="1"/>
</dbReference>
<dbReference type="Proteomes" id="UP000269689">
    <property type="component" value="Unassembled WGS sequence"/>
</dbReference>
<feature type="transmembrane region" description="Helical" evidence="6">
    <location>
        <begin position="66"/>
        <end position="85"/>
    </location>
</feature>
<dbReference type="EMBL" id="RKQK01000001">
    <property type="protein sequence ID" value="RPE72056.1"/>
    <property type="molecule type" value="Genomic_DNA"/>
</dbReference>
<feature type="transmembrane region" description="Helical" evidence="6">
    <location>
        <begin position="6"/>
        <end position="26"/>
    </location>
</feature>
<dbReference type="RefSeq" id="WP_123792210.1">
    <property type="nucleotide sequence ID" value="NZ_RKQK01000001.1"/>
</dbReference>
<feature type="transmembrane region" description="Helical" evidence="6">
    <location>
        <begin position="176"/>
        <end position="197"/>
    </location>
</feature>
<evidence type="ECO:0000313" key="8">
    <source>
        <dbReference type="Proteomes" id="UP000269689"/>
    </source>
</evidence>
<feature type="transmembrane region" description="Helical" evidence="6">
    <location>
        <begin position="38"/>
        <end position="60"/>
    </location>
</feature>
<feature type="transmembrane region" description="Helical" evidence="6">
    <location>
        <begin position="106"/>
        <end position="122"/>
    </location>
</feature>
<sequence>MQALITGFLSSLTLIAAIGSQNAFVLRQGLRRRHVVPVVLVCILSEALLISIGVFSSAWIATVLPIALPIMRWGGAAFLLVYGALSLRSALRGGQSLTAAQGSAQSLRAAVLTCLMLTWLNPHVYLDTVVLLGAISAEFGDLAWLFAIGAISGSTVFFTALGFGARYMAALFAKELSWRILDAAICVVMWLIAVKLMRGF</sequence>
<evidence type="ECO:0000256" key="4">
    <source>
        <dbReference type="ARBA" id="ARBA00022989"/>
    </source>
</evidence>
<keyword evidence="8" id="KW-1185">Reference proteome</keyword>
<feature type="transmembrane region" description="Helical" evidence="6">
    <location>
        <begin position="142"/>
        <end position="164"/>
    </location>
</feature>
<organism evidence="7 8">
    <name type="scientific">Pacificibacter maritimus</name>
    <dbReference type="NCBI Taxonomy" id="762213"/>
    <lineage>
        <taxon>Bacteria</taxon>
        <taxon>Pseudomonadati</taxon>
        <taxon>Pseudomonadota</taxon>
        <taxon>Alphaproteobacteria</taxon>
        <taxon>Rhodobacterales</taxon>
        <taxon>Roseobacteraceae</taxon>
        <taxon>Pacificibacter</taxon>
    </lineage>
</organism>
<reference evidence="7 8" key="1">
    <citation type="submission" date="2018-11" db="EMBL/GenBank/DDBJ databases">
        <title>Genomic Encyclopedia of Type Strains, Phase IV (KMG-IV): sequencing the most valuable type-strain genomes for metagenomic binning, comparative biology and taxonomic classification.</title>
        <authorList>
            <person name="Goeker M."/>
        </authorList>
    </citation>
    <scope>NUCLEOTIDE SEQUENCE [LARGE SCALE GENOMIC DNA]</scope>
    <source>
        <strain evidence="7 8">DSM 104731</strain>
    </source>
</reference>
<evidence type="ECO:0000256" key="1">
    <source>
        <dbReference type="ARBA" id="ARBA00004651"/>
    </source>
</evidence>
<name>A0A3N4UN20_9RHOB</name>
<dbReference type="PANTHER" id="PTHR30086:SF20">
    <property type="entry name" value="ARGININE EXPORTER PROTEIN ARGO-RELATED"/>
    <property type="match status" value="1"/>
</dbReference>
<dbReference type="OrthoDB" id="5638726at2"/>
<evidence type="ECO:0000256" key="2">
    <source>
        <dbReference type="ARBA" id="ARBA00022475"/>
    </source>
</evidence>
<dbReference type="Pfam" id="PF01810">
    <property type="entry name" value="LysE"/>
    <property type="match status" value="1"/>
</dbReference>
<keyword evidence="4 6" id="KW-1133">Transmembrane helix</keyword>
<comment type="subcellular location">
    <subcellularLocation>
        <location evidence="1">Cell membrane</location>
        <topology evidence="1">Multi-pass membrane protein</topology>
    </subcellularLocation>
</comment>
<dbReference type="GO" id="GO:0015171">
    <property type="term" value="F:amino acid transmembrane transporter activity"/>
    <property type="evidence" value="ECO:0007669"/>
    <property type="project" value="TreeGrafter"/>
</dbReference>
<dbReference type="InterPro" id="IPR001123">
    <property type="entry name" value="LeuE-type"/>
</dbReference>
<dbReference type="GO" id="GO:0005886">
    <property type="term" value="C:plasma membrane"/>
    <property type="evidence" value="ECO:0007669"/>
    <property type="project" value="UniProtKB-SubCell"/>
</dbReference>
<evidence type="ECO:0000256" key="5">
    <source>
        <dbReference type="ARBA" id="ARBA00023136"/>
    </source>
</evidence>
<protein>
    <submittedName>
        <fullName evidence="7">L-lysine exporter family protein LysE/ArgO</fullName>
    </submittedName>
</protein>
<evidence type="ECO:0000313" key="7">
    <source>
        <dbReference type="EMBL" id="RPE72056.1"/>
    </source>
</evidence>
<gene>
    <name evidence="7" type="ORF">EDD53_1198</name>
</gene>
<comment type="caution">
    <text evidence="7">The sequence shown here is derived from an EMBL/GenBank/DDBJ whole genome shotgun (WGS) entry which is preliminary data.</text>
</comment>
<keyword evidence="2" id="KW-1003">Cell membrane</keyword>
<evidence type="ECO:0000256" key="6">
    <source>
        <dbReference type="SAM" id="Phobius"/>
    </source>
</evidence>
<proteinExistence type="predicted"/>
<accession>A0A3N4UN20</accession>
<evidence type="ECO:0000256" key="3">
    <source>
        <dbReference type="ARBA" id="ARBA00022692"/>
    </source>
</evidence>
<dbReference type="AlphaFoldDB" id="A0A3N4UN20"/>
<keyword evidence="3 6" id="KW-0812">Transmembrane</keyword>